<dbReference type="Proteomes" id="UP000054217">
    <property type="component" value="Unassembled WGS sequence"/>
</dbReference>
<protein>
    <submittedName>
        <fullName evidence="1">Uncharacterized protein</fullName>
    </submittedName>
</protein>
<gene>
    <name evidence="1" type="ORF">M404DRAFT_33829</name>
</gene>
<name>A0A0C3NKP9_PISTI</name>
<dbReference type="HOGENOM" id="CLU_1533181_0_0_1"/>
<proteinExistence type="predicted"/>
<keyword evidence="2" id="KW-1185">Reference proteome</keyword>
<evidence type="ECO:0000313" key="1">
    <source>
        <dbReference type="EMBL" id="KIN95858.1"/>
    </source>
</evidence>
<reference evidence="1 2" key="1">
    <citation type="submission" date="2014-04" db="EMBL/GenBank/DDBJ databases">
        <authorList>
            <consortium name="DOE Joint Genome Institute"/>
            <person name="Kuo A."/>
            <person name="Kohler A."/>
            <person name="Costa M.D."/>
            <person name="Nagy L.G."/>
            <person name="Floudas D."/>
            <person name="Copeland A."/>
            <person name="Barry K.W."/>
            <person name="Cichocki N."/>
            <person name="Veneault-Fourrey C."/>
            <person name="LaButti K."/>
            <person name="Lindquist E.A."/>
            <person name="Lipzen A."/>
            <person name="Lundell T."/>
            <person name="Morin E."/>
            <person name="Murat C."/>
            <person name="Sun H."/>
            <person name="Tunlid A."/>
            <person name="Henrissat B."/>
            <person name="Grigoriev I.V."/>
            <person name="Hibbett D.S."/>
            <person name="Martin F."/>
            <person name="Nordberg H.P."/>
            <person name="Cantor M.N."/>
            <person name="Hua S.X."/>
        </authorList>
    </citation>
    <scope>NUCLEOTIDE SEQUENCE [LARGE SCALE GENOMIC DNA]</scope>
    <source>
        <strain evidence="1 2">Marx 270</strain>
    </source>
</reference>
<dbReference type="AlphaFoldDB" id="A0A0C3NKP9"/>
<sequence length="175" mass="19602">MAVSHGLTRSPTWAQSQVINVTAPIKELCLSISTNRLPDVSQVQLLEHSESSSKNPVPVPVCELSIPRDRCDSRLQRSDPSRDDVKPFPLVAPQVYPSARSVRNKLLQETPLRSSDSRARLSYAAQVSVDITRPSVRQDDIPRFLVISSPFPRPRYILSHEILSMLELRNYGSTS</sequence>
<dbReference type="InParanoid" id="A0A0C3NKP9"/>
<evidence type="ECO:0000313" key="2">
    <source>
        <dbReference type="Proteomes" id="UP000054217"/>
    </source>
</evidence>
<dbReference type="EMBL" id="KN832059">
    <property type="protein sequence ID" value="KIN95858.1"/>
    <property type="molecule type" value="Genomic_DNA"/>
</dbReference>
<reference evidence="2" key="2">
    <citation type="submission" date="2015-01" db="EMBL/GenBank/DDBJ databases">
        <title>Evolutionary Origins and Diversification of the Mycorrhizal Mutualists.</title>
        <authorList>
            <consortium name="DOE Joint Genome Institute"/>
            <consortium name="Mycorrhizal Genomics Consortium"/>
            <person name="Kohler A."/>
            <person name="Kuo A."/>
            <person name="Nagy L.G."/>
            <person name="Floudas D."/>
            <person name="Copeland A."/>
            <person name="Barry K.W."/>
            <person name="Cichocki N."/>
            <person name="Veneault-Fourrey C."/>
            <person name="LaButti K."/>
            <person name="Lindquist E.A."/>
            <person name="Lipzen A."/>
            <person name="Lundell T."/>
            <person name="Morin E."/>
            <person name="Murat C."/>
            <person name="Riley R."/>
            <person name="Ohm R."/>
            <person name="Sun H."/>
            <person name="Tunlid A."/>
            <person name="Henrissat B."/>
            <person name="Grigoriev I.V."/>
            <person name="Hibbett D.S."/>
            <person name="Martin F."/>
        </authorList>
    </citation>
    <scope>NUCLEOTIDE SEQUENCE [LARGE SCALE GENOMIC DNA]</scope>
    <source>
        <strain evidence="2">Marx 270</strain>
    </source>
</reference>
<organism evidence="1 2">
    <name type="scientific">Pisolithus tinctorius Marx 270</name>
    <dbReference type="NCBI Taxonomy" id="870435"/>
    <lineage>
        <taxon>Eukaryota</taxon>
        <taxon>Fungi</taxon>
        <taxon>Dikarya</taxon>
        <taxon>Basidiomycota</taxon>
        <taxon>Agaricomycotina</taxon>
        <taxon>Agaricomycetes</taxon>
        <taxon>Agaricomycetidae</taxon>
        <taxon>Boletales</taxon>
        <taxon>Sclerodermatineae</taxon>
        <taxon>Pisolithaceae</taxon>
        <taxon>Pisolithus</taxon>
    </lineage>
</organism>
<accession>A0A0C3NKP9</accession>